<sequence>MTMTVSLAHAAQSHYFSASDGTRLHYLEAGKGRTIVFVPGWTMPAYVWQAQIDHFARHYRVIAFDPRAQGKSGIPAGGYTPERRALDIKELIDQLGDQPVVLVGWSLGVLETLAYIRQHGDARVDAIVLVDNSIGEDPPPVFDPTFLTRLRRDQKATMHRFVRGMHRTPQGEHYLNRLTRSALRVPLDASLALLNYNHPRTYWKETVYATRKPVLYVVNNRFRGQAQNLEKNRPGSRVAVFENAGHALFVDEPKRFNQVLGDFISREVWSR</sequence>
<dbReference type="GO" id="GO:0016787">
    <property type="term" value="F:hydrolase activity"/>
    <property type="evidence" value="ECO:0007669"/>
    <property type="project" value="UniProtKB-KW"/>
</dbReference>
<gene>
    <name evidence="3" type="ORF">A2140_03385</name>
</gene>
<dbReference type="STRING" id="1817756.A2140_03385"/>
<reference evidence="3 4" key="1">
    <citation type="journal article" date="2016" name="Nat. Commun.">
        <title>Thousands of microbial genomes shed light on interconnected biogeochemical processes in an aquifer system.</title>
        <authorList>
            <person name="Anantharaman K."/>
            <person name="Brown C.T."/>
            <person name="Hug L.A."/>
            <person name="Sharon I."/>
            <person name="Castelle C.J."/>
            <person name="Probst A.J."/>
            <person name="Thomas B.C."/>
            <person name="Singh A."/>
            <person name="Wilkins M.J."/>
            <person name="Karaoz U."/>
            <person name="Brodie E.L."/>
            <person name="Williams K.H."/>
            <person name="Hubbard S.S."/>
            <person name="Banfield J.F."/>
        </authorList>
    </citation>
    <scope>NUCLEOTIDE SEQUENCE [LARGE SCALE GENOMIC DNA]</scope>
</reference>
<evidence type="ECO:0000313" key="4">
    <source>
        <dbReference type="Proteomes" id="UP000178379"/>
    </source>
</evidence>
<dbReference type="PANTHER" id="PTHR43798:SF31">
    <property type="entry name" value="AB HYDROLASE SUPERFAMILY PROTEIN YCLE"/>
    <property type="match status" value="1"/>
</dbReference>
<dbReference type="InterPro" id="IPR029058">
    <property type="entry name" value="AB_hydrolase_fold"/>
</dbReference>
<dbReference type="Gene3D" id="3.40.50.1820">
    <property type="entry name" value="alpha/beta hydrolase"/>
    <property type="match status" value="1"/>
</dbReference>
<dbReference type="PANTHER" id="PTHR43798">
    <property type="entry name" value="MONOACYLGLYCEROL LIPASE"/>
    <property type="match status" value="1"/>
</dbReference>
<evidence type="ECO:0000259" key="2">
    <source>
        <dbReference type="Pfam" id="PF12697"/>
    </source>
</evidence>
<dbReference type="Pfam" id="PF12697">
    <property type="entry name" value="Abhydrolase_6"/>
    <property type="match status" value="1"/>
</dbReference>
<dbReference type="SUPFAM" id="SSF53474">
    <property type="entry name" value="alpha/beta-Hydrolases"/>
    <property type="match status" value="1"/>
</dbReference>
<protein>
    <recommendedName>
        <fullName evidence="2">AB hydrolase-1 domain-containing protein</fullName>
    </recommendedName>
</protein>
<dbReference type="EMBL" id="MFSQ01000149">
    <property type="protein sequence ID" value="OGI37343.1"/>
    <property type="molecule type" value="Genomic_DNA"/>
</dbReference>
<name>A0A1F6SWU7_9PROT</name>
<evidence type="ECO:0000313" key="3">
    <source>
        <dbReference type="EMBL" id="OGI37343.1"/>
    </source>
</evidence>
<comment type="caution">
    <text evidence="3">The sequence shown here is derived from an EMBL/GenBank/DDBJ whole genome shotgun (WGS) entry which is preliminary data.</text>
</comment>
<dbReference type="Proteomes" id="UP000178379">
    <property type="component" value="Unassembled WGS sequence"/>
</dbReference>
<dbReference type="AlphaFoldDB" id="A0A1F6SWU7"/>
<proteinExistence type="predicted"/>
<dbReference type="GO" id="GO:0016020">
    <property type="term" value="C:membrane"/>
    <property type="evidence" value="ECO:0007669"/>
    <property type="project" value="TreeGrafter"/>
</dbReference>
<feature type="domain" description="AB hydrolase-1" evidence="2">
    <location>
        <begin position="35"/>
        <end position="258"/>
    </location>
</feature>
<evidence type="ECO:0000256" key="1">
    <source>
        <dbReference type="ARBA" id="ARBA00022801"/>
    </source>
</evidence>
<organism evidence="3 4">
    <name type="scientific">Candidatus Muproteobacteria bacterium RBG_16_62_13</name>
    <dbReference type="NCBI Taxonomy" id="1817756"/>
    <lineage>
        <taxon>Bacteria</taxon>
        <taxon>Pseudomonadati</taxon>
        <taxon>Pseudomonadota</taxon>
        <taxon>Candidatus Muproteobacteria</taxon>
    </lineage>
</organism>
<dbReference type="InterPro" id="IPR000073">
    <property type="entry name" value="AB_hydrolase_1"/>
</dbReference>
<keyword evidence="1" id="KW-0378">Hydrolase</keyword>
<dbReference type="InterPro" id="IPR050266">
    <property type="entry name" value="AB_hydrolase_sf"/>
</dbReference>
<accession>A0A1F6SWU7</accession>